<protein>
    <submittedName>
        <fullName evidence="1">Uncharacterized protein</fullName>
    </submittedName>
</protein>
<accession>A0A8S5R8F8</accession>
<sequence>MTTTDSTITFTCDNNNDIGQNTVYTTSANYSIMLLVRSTFY</sequence>
<evidence type="ECO:0000313" key="1">
    <source>
        <dbReference type="EMBL" id="DAE27309.1"/>
    </source>
</evidence>
<organism evidence="1">
    <name type="scientific">virus sp. ct8MV80</name>
    <dbReference type="NCBI Taxonomy" id="2826793"/>
    <lineage>
        <taxon>Viruses</taxon>
    </lineage>
</organism>
<dbReference type="EMBL" id="BK015835">
    <property type="protein sequence ID" value="DAE27309.1"/>
    <property type="molecule type" value="Genomic_DNA"/>
</dbReference>
<name>A0A8S5R8F8_9VIRU</name>
<proteinExistence type="predicted"/>
<reference evidence="1" key="1">
    <citation type="journal article" date="2021" name="Proc. Natl. Acad. Sci. U.S.A.">
        <title>A Catalog of Tens of Thousands of Viruses from Human Metagenomes Reveals Hidden Associations with Chronic Diseases.</title>
        <authorList>
            <person name="Tisza M.J."/>
            <person name="Buck C.B."/>
        </authorList>
    </citation>
    <scope>NUCLEOTIDE SEQUENCE</scope>
    <source>
        <strain evidence="1">Ct8MV80</strain>
    </source>
</reference>